<dbReference type="InterPro" id="IPR000851">
    <property type="entry name" value="Ribosomal_uS5"/>
</dbReference>
<dbReference type="Proteomes" id="UP001396898">
    <property type="component" value="Unassembled WGS sequence"/>
</dbReference>
<proteinExistence type="inferred from homology"/>
<dbReference type="PANTHER" id="PTHR48277">
    <property type="entry name" value="MITOCHONDRIAL RIBOSOMAL PROTEIN S5"/>
    <property type="match status" value="1"/>
</dbReference>
<evidence type="ECO:0000256" key="3">
    <source>
        <dbReference type="ARBA" id="ARBA00023274"/>
    </source>
</evidence>
<feature type="domain" description="S5 DRBM" evidence="6">
    <location>
        <begin position="285"/>
        <end position="348"/>
    </location>
</feature>
<dbReference type="InterPro" id="IPR013810">
    <property type="entry name" value="Ribosomal_uS5_N"/>
</dbReference>
<keyword evidence="3 4" id="KW-0687">Ribonucleoprotein</keyword>
<evidence type="ECO:0000256" key="4">
    <source>
        <dbReference type="PROSITE-ProRule" id="PRU00268"/>
    </source>
</evidence>
<keyword evidence="2 4" id="KW-0689">Ribosomal protein</keyword>
<comment type="similarity">
    <text evidence="1 5">Belongs to the universal ribosomal protein uS5 family.</text>
</comment>
<comment type="caution">
    <text evidence="7">The sequence shown here is derived from an EMBL/GenBank/DDBJ whole genome shotgun (WGS) entry which is preliminary data.</text>
</comment>
<evidence type="ECO:0000256" key="5">
    <source>
        <dbReference type="RuleBase" id="RU003823"/>
    </source>
</evidence>
<dbReference type="EMBL" id="JAQQWI010000017">
    <property type="protein sequence ID" value="KAK8006378.1"/>
    <property type="molecule type" value="Genomic_DNA"/>
</dbReference>
<evidence type="ECO:0000313" key="8">
    <source>
        <dbReference type="Proteomes" id="UP001396898"/>
    </source>
</evidence>
<dbReference type="Pfam" id="PF03719">
    <property type="entry name" value="Ribosomal_S5_C"/>
    <property type="match status" value="1"/>
</dbReference>
<dbReference type="InterPro" id="IPR020568">
    <property type="entry name" value="Ribosomal_Su5_D2-typ_SF"/>
</dbReference>
<organism evidence="7 8">
    <name type="scientific">Apiospora marii</name>
    <dbReference type="NCBI Taxonomy" id="335849"/>
    <lineage>
        <taxon>Eukaryota</taxon>
        <taxon>Fungi</taxon>
        <taxon>Dikarya</taxon>
        <taxon>Ascomycota</taxon>
        <taxon>Pezizomycotina</taxon>
        <taxon>Sordariomycetes</taxon>
        <taxon>Xylariomycetidae</taxon>
        <taxon>Amphisphaeriales</taxon>
        <taxon>Apiosporaceae</taxon>
        <taxon>Apiospora</taxon>
    </lineage>
</organism>
<reference evidence="7 8" key="1">
    <citation type="submission" date="2023-01" db="EMBL/GenBank/DDBJ databases">
        <title>Analysis of 21 Apiospora genomes using comparative genomics revels a genus with tremendous synthesis potential of carbohydrate active enzymes and secondary metabolites.</title>
        <authorList>
            <person name="Sorensen T."/>
        </authorList>
    </citation>
    <scope>NUCLEOTIDE SEQUENCE [LARGE SCALE GENOMIC DNA]</scope>
    <source>
        <strain evidence="7 8">CBS 20057</strain>
    </source>
</reference>
<evidence type="ECO:0000259" key="6">
    <source>
        <dbReference type="PROSITE" id="PS50881"/>
    </source>
</evidence>
<accession>A0ABR1RAF1</accession>
<evidence type="ECO:0000256" key="1">
    <source>
        <dbReference type="ARBA" id="ARBA00008945"/>
    </source>
</evidence>
<gene>
    <name evidence="7" type="ORF">PG991_012675</name>
</gene>
<evidence type="ECO:0000313" key="7">
    <source>
        <dbReference type="EMBL" id="KAK8006378.1"/>
    </source>
</evidence>
<name>A0ABR1RAF1_9PEZI</name>
<keyword evidence="8" id="KW-1185">Reference proteome</keyword>
<dbReference type="SUPFAM" id="SSF54211">
    <property type="entry name" value="Ribosomal protein S5 domain 2-like"/>
    <property type="match status" value="1"/>
</dbReference>
<dbReference type="SUPFAM" id="SSF54768">
    <property type="entry name" value="dsRNA-binding domain-like"/>
    <property type="match status" value="1"/>
</dbReference>
<dbReference type="Pfam" id="PF00333">
    <property type="entry name" value="Ribosomal_S5"/>
    <property type="match status" value="1"/>
</dbReference>
<sequence>MSVARPARCLLSKRFAAALKPATPTCNAAFHSSARVEARKKQRFQSIRAEEMGLTSSEKVQKFTEENFQPYTPEEIEVLKKHYSPEQMEALQAGEAAIDPKDLTIQGRLRRDPYAIPYLDDFSRLAPTVDRRPKKHSSPDFTKIRWLSENEFVNDIQRFAKETDAPQAKAWMEGKLNDPTLSEEQKEWVKGQLAKVTAQADRAKALEGKQGDAEGLDLLFERSMLNDDNAPSDTALAPSLGKDIPGISGIYQNPIDPEDQGLDDEGIYQDLKRRTGLSVREMLDLTVKILVVRMVHNQTRLGKIRSVWVLAIAGNGNGRLGIGEAKSVENGAAVQKAKLLAIRNMKPVPRYEDRTIFGSVTTKFGGTIVKLDARPPGFGLRASARFFEMFRACGIHDIAAKMPRSRNPMNSVKACFEALTNQKDPNEIAIGRGKKLVDVRKVYFGGNVL</sequence>
<dbReference type="PROSITE" id="PS50881">
    <property type="entry name" value="S5_DSRBD"/>
    <property type="match status" value="1"/>
</dbReference>
<dbReference type="Gene3D" id="3.30.230.10">
    <property type="match status" value="1"/>
</dbReference>
<evidence type="ECO:0000256" key="2">
    <source>
        <dbReference type="ARBA" id="ARBA00022980"/>
    </source>
</evidence>
<protein>
    <recommendedName>
        <fullName evidence="6">S5 DRBM domain-containing protein</fullName>
    </recommendedName>
</protein>
<dbReference type="InterPro" id="IPR014721">
    <property type="entry name" value="Ribsml_uS5_D2-typ_fold_subgr"/>
</dbReference>
<dbReference type="Gene3D" id="3.30.160.20">
    <property type="match status" value="1"/>
</dbReference>
<dbReference type="InterPro" id="IPR005324">
    <property type="entry name" value="Ribosomal_uS5_C"/>
</dbReference>
<dbReference type="PANTHER" id="PTHR48277:SF1">
    <property type="entry name" value="MITOCHONDRIAL RIBOSOMAL PROTEIN S5"/>
    <property type="match status" value="1"/>
</dbReference>